<evidence type="ECO:0000313" key="5">
    <source>
        <dbReference type="EMBL" id="CAC5380995.1"/>
    </source>
</evidence>
<keyword evidence="6" id="KW-1185">Reference proteome</keyword>
<dbReference type="SUPFAM" id="SSF57845">
    <property type="entry name" value="B-box zinc-binding domain"/>
    <property type="match status" value="1"/>
</dbReference>
<accession>A0A6J8BAR9</accession>
<dbReference type="Gene3D" id="2.120.10.30">
    <property type="entry name" value="TolB, C-terminal domain"/>
    <property type="match status" value="1"/>
</dbReference>
<dbReference type="InterPro" id="IPR000315">
    <property type="entry name" value="Znf_B-box"/>
</dbReference>
<dbReference type="Gene3D" id="3.30.160.60">
    <property type="entry name" value="Classic Zinc Finger"/>
    <property type="match status" value="1"/>
</dbReference>
<dbReference type="AlphaFoldDB" id="A0A6J8BAR9"/>
<keyword evidence="1" id="KW-0863">Zinc-finger</keyword>
<feature type="domain" description="B box-type" evidence="4">
    <location>
        <begin position="224"/>
        <end position="271"/>
    </location>
</feature>
<dbReference type="OrthoDB" id="6045816at2759"/>
<dbReference type="SUPFAM" id="SSF101898">
    <property type="entry name" value="NHL repeat"/>
    <property type="match status" value="1"/>
</dbReference>
<evidence type="ECO:0000256" key="1">
    <source>
        <dbReference type="PROSITE-ProRule" id="PRU00024"/>
    </source>
</evidence>
<dbReference type="PANTHER" id="PTHR25462:SF296">
    <property type="entry name" value="MEIOTIC P26, ISOFORM F"/>
    <property type="match status" value="1"/>
</dbReference>
<protein>
    <recommendedName>
        <fullName evidence="4">B box-type domain-containing protein</fullName>
    </recommendedName>
</protein>
<keyword evidence="1" id="KW-0862">Zinc</keyword>
<reference evidence="5 6" key="1">
    <citation type="submission" date="2020-06" db="EMBL/GenBank/DDBJ databases">
        <authorList>
            <person name="Li R."/>
            <person name="Bekaert M."/>
        </authorList>
    </citation>
    <scope>NUCLEOTIDE SEQUENCE [LARGE SCALE GENOMIC DNA]</scope>
    <source>
        <strain evidence="6">wild</strain>
    </source>
</reference>
<dbReference type="PANTHER" id="PTHR25462">
    <property type="entry name" value="BONUS, ISOFORM C-RELATED"/>
    <property type="match status" value="1"/>
</dbReference>
<dbReference type="InterPro" id="IPR011042">
    <property type="entry name" value="6-blade_b-propeller_TolB-like"/>
</dbReference>
<feature type="region of interest" description="Disordered" evidence="3">
    <location>
        <begin position="110"/>
        <end position="134"/>
    </location>
</feature>
<evidence type="ECO:0000256" key="2">
    <source>
        <dbReference type="SAM" id="Coils"/>
    </source>
</evidence>
<dbReference type="EMBL" id="CACVKT020002956">
    <property type="protein sequence ID" value="CAC5380995.1"/>
    <property type="molecule type" value="Genomic_DNA"/>
</dbReference>
<feature type="region of interest" description="Disordered" evidence="3">
    <location>
        <begin position="46"/>
        <end position="76"/>
    </location>
</feature>
<dbReference type="GO" id="GO:0008270">
    <property type="term" value="F:zinc ion binding"/>
    <property type="evidence" value="ECO:0007669"/>
    <property type="project" value="UniProtKB-KW"/>
</dbReference>
<dbReference type="InterPro" id="IPR047153">
    <property type="entry name" value="TRIM45/56/19-like"/>
</dbReference>
<feature type="compositionally biased region" description="Polar residues" evidence="3">
    <location>
        <begin position="113"/>
        <end position="134"/>
    </location>
</feature>
<sequence length="720" mass="81333">MFSDLTETTLYNSHGMFKEEKDFKAFRKRIPNWSAFFRQRPRTYTSTLDEIPQPPSISTSEGITTSNTSTTSRITPHTYSSTLGVITQPTFPSTSEVITTTTNTSPIEGITAPTYTSVPKANTTTTNPSSLGGVSSNQILPLKNTYLNKNSSSTRKFSTSTKISLVRGAQVPISCKVCREDGNVQYKCQNCLIALCYTCCKKHLSKKSYQDHLVINVNDGSTILKPIKCPVKTHRKDDISIFCKKCDKFMCLKCLTESNHQTSSLKELETLYAEDIELLNKYHKIMVEDYKNKFMGELAKIETSKCQHEEFYEKERKKIIQHDKMLKEEITKQTNKLLKELKMELQKTKADLENQSHDIEENICTLVKKISTITKETRNSDLMCVHGVRKEIEKFIPSVKLSNVNLPIKVKEFIKADLHADSVENFFGILQNSDMKIVIKTYSTNLKSISSLSNTNYAICLGSKEDSVIRNVILANGSIETLQEIKDIKSEHLSLSKTGNILVALHNDPCIKVLTESGKMNKFYEFDSTEWFRTPQVPLCIHVLQNGKRMIETKEIDGDLGPLSQTSCRQVVLQSSDGKQLNCYERDKKGNRLFTLPIRITSNSTGKICVIDKTDAGEGRLVTIDSEGVVKWIYNGHPKKSHLKFNPTDIGTTSRDNIVVSDLNNAIHIINYNGQMVSFLQTETLGIMYPLSLDIYCKDELLIGCKHDQAKLHIITFTGF</sequence>
<name>A0A6J8BAR9_MYTCO</name>
<keyword evidence="1" id="KW-0479">Metal-binding</keyword>
<feature type="coiled-coil region" evidence="2">
    <location>
        <begin position="331"/>
        <end position="362"/>
    </location>
</feature>
<proteinExistence type="predicted"/>
<dbReference type="PROSITE" id="PS50119">
    <property type="entry name" value="ZF_BBOX"/>
    <property type="match status" value="1"/>
</dbReference>
<dbReference type="Proteomes" id="UP000507470">
    <property type="component" value="Unassembled WGS sequence"/>
</dbReference>
<evidence type="ECO:0000259" key="4">
    <source>
        <dbReference type="PROSITE" id="PS50119"/>
    </source>
</evidence>
<evidence type="ECO:0000313" key="6">
    <source>
        <dbReference type="Proteomes" id="UP000507470"/>
    </source>
</evidence>
<organism evidence="5 6">
    <name type="scientific">Mytilus coruscus</name>
    <name type="common">Sea mussel</name>
    <dbReference type="NCBI Taxonomy" id="42192"/>
    <lineage>
        <taxon>Eukaryota</taxon>
        <taxon>Metazoa</taxon>
        <taxon>Spiralia</taxon>
        <taxon>Lophotrochozoa</taxon>
        <taxon>Mollusca</taxon>
        <taxon>Bivalvia</taxon>
        <taxon>Autobranchia</taxon>
        <taxon>Pteriomorphia</taxon>
        <taxon>Mytilida</taxon>
        <taxon>Mytiloidea</taxon>
        <taxon>Mytilidae</taxon>
        <taxon>Mytilinae</taxon>
        <taxon>Mytilus</taxon>
    </lineage>
</organism>
<gene>
    <name evidence="5" type="ORF">MCOR_16911</name>
</gene>
<evidence type="ECO:0000256" key="3">
    <source>
        <dbReference type="SAM" id="MobiDB-lite"/>
    </source>
</evidence>
<feature type="compositionally biased region" description="Low complexity" evidence="3">
    <location>
        <begin position="56"/>
        <end position="75"/>
    </location>
</feature>
<dbReference type="CDD" id="cd19757">
    <property type="entry name" value="Bbox1"/>
    <property type="match status" value="1"/>
</dbReference>
<keyword evidence="2" id="KW-0175">Coiled coil</keyword>